<dbReference type="SUPFAM" id="SSF52980">
    <property type="entry name" value="Restriction endonuclease-like"/>
    <property type="match status" value="1"/>
</dbReference>
<keyword evidence="2" id="KW-0540">Nuclease</keyword>
<dbReference type="AlphaFoldDB" id="A0A5J5HSH0"/>
<comment type="caution">
    <text evidence="2">The sequence shown here is derived from an EMBL/GenBank/DDBJ whole genome shotgun (WGS) entry which is preliminary data.</text>
</comment>
<evidence type="ECO:0000313" key="3">
    <source>
        <dbReference type="Proteomes" id="UP000326671"/>
    </source>
</evidence>
<proteinExistence type="predicted"/>
<keyword evidence="3" id="KW-1185">Reference proteome</keyword>
<evidence type="ECO:0000259" key="1">
    <source>
        <dbReference type="Pfam" id="PF05685"/>
    </source>
</evidence>
<dbReference type="CDD" id="cd06260">
    <property type="entry name" value="DUF820-like"/>
    <property type="match status" value="1"/>
</dbReference>
<dbReference type="Gene3D" id="3.90.1570.10">
    <property type="entry name" value="tt1808, chain A"/>
    <property type="match status" value="1"/>
</dbReference>
<keyword evidence="2" id="KW-0378">Hydrolase</keyword>
<dbReference type="InterPro" id="IPR012296">
    <property type="entry name" value="Nuclease_put_TT1808"/>
</dbReference>
<dbReference type="PANTHER" id="PTHR36558">
    <property type="entry name" value="GLR1098 PROTEIN"/>
    <property type="match status" value="1"/>
</dbReference>
<evidence type="ECO:0000313" key="2">
    <source>
        <dbReference type="EMBL" id="KAA9022947.1"/>
    </source>
</evidence>
<dbReference type="Pfam" id="PF05685">
    <property type="entry name" value="Uma2"/>
    <property type="match status" value="1"/>
</dbReference>
<dbReference type="GO" id="GO:0004519">
    <property type="term" value="F:endonuclease activity"/>
    <property type="evidence" value="ECO:0007669"/>
    <property type="project" value="UniProtKB-KW"/>
</dbReference>
<sequence length="187" mass="21478">MKIPKENRMTLEEYYEFRKSNDGLWEYIDGMVYMSPSPSTKHQRISMRLSSQLFNLLNGKSCEVFSAPFDIELKSETMDDTKVVIPDISVICDKSGLREQKYVGVPTLIIEIVSPSNQSHDLVVKLNLYMQYGVKEYWIINPLFNMIQVYLLNEDGHYVQTTALKETGEAYSSVIDGFAVQAESCFE</sequence>
<accession>A0A5J5HSH0</accession>
<protein>
    <submittedName>
        <fullName evidence="2">Uma2 family endonuclease</fullName>
    </submittedName>
</protein>
<gene>
    <name evidence="2" type="ORF">F4V44_14525</name>
</gene>
<dbReference type="OrthoDB" id="9808428at2"/>
<keyword evidence="2" id="KW-0255">Endonuclease</keyword>
<reference evidence="2 3" key="1">
    <citation type="submission" date="2019-09" db="EMBL/GenBank/DDBJ databases">
        <title>Whole genome sequences of isolates from the Mars Exploration Rovers.</title>
        <authorList>
            <person name="Seuylemezian A."/>
            <person name="Vaishampayan P."/>
        </authorList>
    </citation>
    <scope>NUCLEOTIDE SEQUENCE [LARGE SCALE GENOMIC DNA]</scope>
    <source>
        <strain evidence="2 3">MER_TA_151</strain>
    </source>
</reference>
<dbReference type="RefSeq" id="WP_150440739.1">
    <property type="nucleotide sequence ID" value="NZ_VYKL01000021.1"/>
</dbReference>
<dbReference type="PANTHER" id="PTHR36558:SF1">
    <property type="entry name" value="RESTRICTION ENDONUCLEASE DOMAIN-CONTAINING PROTEIN-RELATED"/>
    <property type="match status" value="1"/>
</dbReference>
<feature type="domain" description="Putative restriction endonuclease" evidence="1">
    <location>
        <begin position="11"/>
        <end position="172"/>
    </location>
</feature>
<name>A0A5J5HSH0_9BACI</name>
<dbReference type="InterPro" id="IPR011335">
    <property type="entry name" value="Restrct_endonuc-II-like"/>
</dbReference>
<dbReference type="EMBL" id="VYKL01000021">
    <property type="protein sequence ID" value="KAA9022947.1"/>
    <property type="molecule type" value="Genomic_DNA"/>
</dbReference>
<organism evidence="2 3">
    <name type="scientific">Niallia endozanthoxylica</name>
    <dbReference type="NCBI Taxonomy" id="2036016"/>
    <lineage>
        <taxon>Bacteria</taxon>
        <taxon>Bacillati</taxon>
        <taxon>Bacillota</taxon>
        <taxon>Bacilli</taxon>
        <taxon>Bacillales</taxon>
        <taxon>Bacillaceae</taxon>
        <taxon>Niallia</taxon>
    </lineage>
</organism>
<dbReference type="InterPro" id="IPR008538">
    <property type="entry name" value="Uma2"/>
</dbReference>
<dbReference type="Proteomes" id="UP000326671">
    <property type="component" value="Unassembled WGS sequence"/>
</dbReference>